<dbReference type="InterPro" id="IPR021005">
    <property type="entry name" value="Znf_CGNR"/>
</dbReference>
<dbReference type="AlphaFoldDB" id="A0A423JR71"/>
<name>A0A423JR71_9PSED</name>
<dbReference type="Pfam" id="PF11706">
    <property type="entry name" value="zf-CGNR"/>
    <property type="match status" value="1"/>
</dbReference>
<sequence>MSSTPRGPAIFVADAPALDFLNSIATPVDEPVDWIEDGAGWLAWLKQSGWVEDAVLERLQAQAMPGELENVAAQARSLREWFRGFVLKYKGKPLDASVLTELEALNRLLERDEKYTQITLQTGATPSLAAQLQRRWRSPDSLLLPLGEVLAQFVSTEDFSNVKCCEGHACTLMFVDHTRGRKRRWCSMAVCGNRAKAAAHRERQKNLGV</sequence>
<dbReference type="Proteomes" id="UP000285349">
    <property type="component" value="Unassembled WGS sequence"/>
</dbReference>
<comment type="caution">
    <text evidence="2">The sequence shown here is derived from an EMBL/GenBank/DDBJ whole genome shotgun (WGS) entry which is preliminary data.</text>
</comment>
<dbReference type="Gene3D" id="1.10.3300.10">
    <property type="entry name" value="Jann2411-like domain"/>
    <property type="match status" value="1"/>
</dbReference>
<dbReference type="EMBL" id="MOBQ01000042">
    <property type="protein sequence ID" value="RON40179.1"/>
    <property type="molecule type" value="Genomic_DNA"/>
</dbReference>
<dbReference type="PANTHER" id="PTHR35525">
    <property type="entry name" value="BLL6575 PROTEIN"/>
    <property type="match status" value="1"/>
</dbReference>
<reference evidence="2 3" key="1">
    <citation type="submission" date="2016-10" db="EMBL/GenBank/DDBJ databases">
        <title>Comparative genome analysis of multiple Pseudomonas spp. focuses on biocontrol and plant growth promoting traits.</title>
        <authorList>
            <person name="Tao X.-Y."/>
            <person name="Taylor C.G."/>
        </authorList>
    </citation>
    <scope>NUCLEOTIDE SEQUENCE [LARGE SCALE GENOMIC DNA]</scope>
    <source>
        <strain evidence="2 3">37A10</strain>
    </source>
</reference>
<dbReference type="Pfam" id="PF07336">
    <property type="entry name" value="ABATE"/>
    <property type="match status" value="1"/>
</dbReference>
<dbReference type="InterPro" id="IPR023286">
    <property type="entry name" value="ABATE_dom_sf"/>
</dbReference>
<feature type="domain" description="Zinc finger CGNR" evidence="1">
    <location>
        <begin position="162"/>
        <end position="204"/>
    </location>
</feature>
<protein>
    <recommendedName>
        <fullName evidence="1">Zinc finger CGNR domain-containing protein</fullName>
    </recommendedName>
</protein>
<dbReference type="OrthoDB" id="9808437at2"/>
<gene>
    <name evidence="2" type="ORF">BK666_26995</name>
</gene>
<evidence type="ECO:0000259" key="1">
    <source>
        <dbReference type="Pfam" id="PF11706"/>
    </source>
</evidence>
<evidence type="ECO:0000313" key="2">
    <source>
        <dbReference type="EMBL" id="RON40179.1"/>
    </source>
</evidence>
<organism evidence="2 3">
    <name type="scientific">Pseudomonas frederiksbergensis</name>
    <dbReference type="NCBI Taxonomy" id="104087"/>
    <lineage>
        <taxon>Bacteria</taxon>
        <taxon>Pseudomonadati</taxon>
        <taxon>Pseudomonadota</taxon>
        <taxon>Gammaproteobacteria</taxon>
        <taxon>Pseudomonadales</taxon>
        <taxon>Pseudomonadaceae</taxon>
        <taxon>Pseudomonas</taxon>
    </lineage>
</organism>
<accession>A0A423JR71</accession>
<evidence type="ECO:0000313" key="3">
    <source>
        <dbReference type="Proteomes" id="UP000285349"/>
    </source>
</evidence>
<dbReference type="SUPFAM" id="SSF160904">
    <property type="entry name" value="Jann2411-like"/>
    <property type="match status" value="1"/>
</dbReference>
<dbReference type="RefSeq" id="WP_123514901.1">
    <property type="nucleotide sequence ID" value="NZ_MOBQ01000042.1"/>
</dbReference>
<dbReference type="PANTHER" id="PTHR35525:SF3">
    <property type="entry name" value="BLL6575 PROTEIN"/>
    <property type="match status" value="1"/>
</dbReference>
<dbReference type="InterPro" id="IPR010852">
    <property type="entry name" value="ABATE"/>
</dbReference>
<proteinExistence type="predicted"/>